<evidence type="ECO:0000313" key="13">
    <source>
        <dbReference type="Proteomes" id="UP001497382"/>
    </source>
</evidence>
<comment type="similarity">
    <text evidence="2 9">Belongs to the G-protein coupled receptor 1 family.</text>
</comment>
<keyword evidence="3 9" id="KW-0812">Transmembrane</keyword>
<dbReference type="GO" id="GO:0005886">
    <property type="term" value="C:plasma membrane"/>
    <property type="evidence" value="ECO:0007669"/>
    <property type="project" value="TreeGrafter"/>
</dbReference>
<evidence type="ECO:0000256" key="4">
    <source>
        <dbReference type="ARBA" id="ARBA00022989"/>
    </source>
</evidence>
<feature type="transmembrane region" description="Helical" evidence="10">
    <location>
        <begin position="216"/>
        <end position="242"/>
    </location>
</feature>
<dbReference type="Proteomes" id="UP001497382">
    <property type="component" value="Unassembled WGS sequence"/>
</dbReference>
<dbReference type="Gene3D" id="1.20.1070.10">
    <property type="entry name" value="Rhodopsin 7-helix transmembrane proteins"/>
    <property type="match status" value="1"/>
</dbReference>
<feature type="transmembrane region" description="Helical" evidence="10">
    <location>
        <begin position="164"/>
        <end position="184"/>
    </location>
</feature>
<evidence type="ECO:0000256" key="8">
    <source>
        <dbReference type="ARBA" id="ARBA00023224"/>
    </source>
</evidence>
<dbReference type="PANTHER" id="PTHR24243">
    <property type="entry name" value="G-PROTEIN COUPLED RECEPTOR"/>
    <property type="match status" value="1"/>
</dbReference>
<dbReference type="PRINTS" id="PR00237">
    <property type="entry name" value="GPCRRHODOPSN"/>
</dbReference>
<gene>
    <name evidence="12" type="ORF">LARSCL_LOCUS11259</name>
</gene>
<comment type="subcellular location">
    <subcellularLocation>
        <location evidence="1">Membrane</location>
        <topology evidence="1">Multi-pass membrane protein</topology>
    </subcellularLocation>
</comment>
<evidence type="ECO:0000256" key="3">
    <source>
        <dbReference type="ARBA" id="ARBA00022692"/>
    </source>
</evidence>
<dbReference type="Pfam" id="PF00001">
    <property type="entry name" value="7tm_1"/>
    <property type="match status" value="1"/>
</dbReference>
<evidence type="ECO:0000256" key="6">
    <source>
        <dbReference type="ARBA" id="ARBA00023136"/>
    </source>
</evidence>
<dbReference type="PANTHER" id="PTHR24243:SF224">
    <property type="entry name" value="G-PROTEIN COUPLED RECEPTOR 19-RELATED"/>
    <property type="match status" value="1"/>
</dbReference>
<dbReference type="AlphaFoldDB" id="A0AAV2AA66"/>
<dbReference type="PROSITE" id="PS00237">
    <property type="entry name" value="G_PROTEIN_RECEP_F1_1"/>
    <property type="match status" value="1"/>
</dbReference>
<keyword evidence="4 10" id="KW-1133">Transmembrane helix</keyword>
<accession>A0AAV2AA66</accession>
<dbReference type="EMBL" id="CAXIEN010000138">
    <property type="protein sequence ID" value="CAL1280900.1"/>
    <property type="molecule type" value="Genomic_DNA"/>
</dbReference>
<keyword evidence="13" id="KW-1185">Reference proteome</keyword>
<dbReference type="InterPro" id="IPR000611">
    <property type="entry name" value="NPY_rcpt"/>
</dbReference>
<feature type="transmembrane region" description="Helical" evidence="10">
    <location>
        <begin position="85"/>
        <end position="105"/>
    </location>
</feature>
<evidence type="ECO:0000256" key="10">
    <source>
        <dbReference type="SAM" id="Phobius"/>
    </source>
</evidence>
<dbReference type="InterPro" id="IPR000276">
    <property type="entry name" value="GPCR_Rhodpsn"/>
</dbReference>
<proteinExistence type="inferred from homology"/>
<evidence type="ECO:0000256" key="1">
    <source>
        <dbReference type="ARBA" id="ARBA00004141"/>
    </source>
</evidence>
<feature type="transmembrane region" description="Helical" evidence="10">
    <location>
        <begin position="125"/>
        <end position="143"/>
    </location>
</feature>
<reference evidence="12 13" key="1">
    <citation type="submission" date="2024-04" db="EMBL/GenBank/DDBJ databases">
        <authorList>
            <person name="Rising A."/>
            <person name="Reimegard J."/>
            <person name="Sonavane S."/>
            <person name="Akerstrom W."/>
            <person name="Nylinder S."/>
            <person name="Hedman E."/>
            <person name="Kallberg Y."/>
        </authorList>
    </citation>
    <scope>NUCLEOTIDE SEQUENCE [LARGE SCALE GENOMIC DNA]</scope>
</reference>
<evidence type="ECO:0000256" key="9">
    <source>
        <dbReference type="RuleBase" id="RU000688"/>
    </source>
</evidence>
<keyword evidence="7 9" id="KW-0675">Receptor</keyword>
<feature type="domain" description="G-protein coupled receptors family 1 profile" evidence="11">
    <location>
        <begin position="64"/>
        <end position="409"/>
    </location>
</feature>
<evidence type="ECO:0000256" key="2">
    <source>
        <dbReference type="ARBA" id="ARBA00010663"/>
    </source>
</evidence>
<feature type="transmembrane region" description="Helical" evidence="10">
    <location>
        <begin position="51"/>
        <end position="73"/>
    </location>
</feature>
<organism evidence="12 13">
    <name type="scientific">Larinioides sclopetarius</name>
    <dbReference type="NCBI Taxonomy" id="280406"/>
    <lineage>
        <taxon>Eukaryota</taxon>
        <taxon>Metazoa</taxon>
        <taxon>Ecdysozoa</taxon>
        <taxon>Arthropoda</taxon>
        <taxon>Chelicerata</taxon>
        <taxon>Arachnida</taxon>
        <taxon>Araneae</taxon>
        <taxon>Araneomorphae</taxon>
        <taxon>Entelegynae</taxon>
        <taxon>Araneoidea</taxon>
        <taxon>Araneidae</taxon>
        <taxon>Larinioides</taxon>
    </lineage>
</organism>
<evidence type="ECO:0000256" key="7">
    <source>
        <dbReference type="ARBA" id="ARBA00023170"/>
    </source>
</evidence>
<evidence type="ECO:0000256" key="5">
    <source>
        <dbReference type="ARBA" id="ARBA00023040"/>
    </source>
</evidence>
<dbReference type="PRINTS" id="PR01012">
    <property type="entry name" value="NRPEPTIDEYR"/>
</dbReference>
<dbReference type="InterPro" id="IPR017452">
    <property type="entry name" value="GPCR_Rhodpsn_7TM"/>
</dbReference>
<name>A0AAV2AA66_9ARAC</name>
<keyword evidence="5 9" id="KW-0297">G-protein coupled receptor</keyword>
<feature type="transmembrane region" description="Helical" evidence="10">
    <location>
        <begin position="349"/>
        <end position="367"/>
    </location>
</feature>
<evidence type="ECO:0000259" key="11">
    <source>
        <dbReference type="PROSITE" id="PS50262"/>
    </source>
</evidence>
<sequence length="470" mass="53627">MTAKEEEYPIEIQSGNTENGDCPNCNVFNITNSTMSGDYIFNRLDTRICLVLAYTFVFCCCFFGNLLVMIVVIMHRRMRTITNFFLTNLAVADLCVGLFCVYQNLSFYLTTHWAFGEFLCKMYHFIHSLSYTASIAILIVISVERYVAIVHPMLSKQVMTLRRLRIVSATVWLVSAAYCSPRLIMYGTAQVPSVTGDMETICILKRSFYDSKTYDLVNFIVCFIIPLVVITVLYFVICLRLWRSNQVSKHYGNTTFTARATIATRARAHSSSQPDDLHSMSTRNSYEFQDISKSRTLNGNNLRASDIIVHDGQYTMTLKRQRCPSTELHPTSTCRSGTKNHVLKSRRKVIRLLVSVVLTFAFCNLPFHARKLWQNWSPGYDGTSNTSVIFTITTTLILYMNSGINPFLYAILSENFRASMVDVILCKLNRMHKTRAATRSLIRNELNSLTVRSISISQDDVDKKVDTKLT</sequence>
<comment type="caution">
    <text evidence="12">The sequence shown here is derived from an EMBL/GenBank/DDBJ whole genome shotgun (WGS) entry which is preliminary data.</text>
</comment>
<keyword evidence="6 10" id="KW-0472">Membrane</keyword>
<keyword evidence="8 9" id="KW-0807">Transducer</keyword>
<protein>
    <recommendedName>
        <fullName evidence="11">G-protein coupled receptors family 1 profile domain-containing protein</fullName>
    </recommendedName>
</protein>
<feature type="transmembrane region" description="Helical" evidence="10">
    <location>
        <begin position="387"/>
        <end position="412"/>
    </location>
</feature>
<dbReference type="GO" id="GO:0004983">
    <property type="term" value="F:neuropeptide Y receptor activity"/>
    <property type="evidence" value="ECO:0007669"/>
    <property type="project" value="InterPro"/>
</dbReference>
<evidence type="ECO:0000313" key="12">
    <source>
        <dbReference type="EMBL" id="CAL1280900.1"/>
    </source>
</evidence>
<dbReference type="PROSITE" id="PS50262">
    <property type="entry name" value="G_PROTEIN_RECEP_F1_2"/>
    <property type="match status" value="1"/>
</dbReference>
<dbReference type="SUPFAM" id="SSF81321">
    <property type="entry name" value="Family A G protein-coupled receptor-like"/>
    <property type="match status" value="1"/>
</dbReference>